<dbReference type="RefSeq" id="WP_053772511.1">
    <property type="nucleotide sequence ID" value="NZ_LIST01000005.1"/>
</dbReference>
<protein>
    <submittedName>
        <fullName evidence="3">Uncharacterized protein</fullName>
    </submittedName>
</protein>
<name>A0A0M9ARA4_9EURY</name>
<dbReference type="AlphaFoldDB" id="A0A0M9ARA4"/>
<dbReference type="Proteomes" id="UP000037747">
    <property type="component" value="Unassembled WGS sequence"/>
</dbReference>
<dbReference type="EMBL" id="LIST01000005">
    <property type="protein sequence ID" value="KOX95871.1"/>
    <property type="molecule type" value="Genomic_DNA"/>
</dbReference>
<evidence type="ECO:0000313" key="4">
    <source>
        <dbReference type="Proteomes" id="UP000037747"/>
    </source>
</evidence>
<accession>A0A0M9ARA4</accession>
<keyword evidence="2" id="KW-0812">Transmembrane</keyword>
<sequence length="145" mass="16298">MKDILLQHSLWIGIVFAGVLAVALVSKTIMRSELSTSPPSHYRKTARATVNRVHGYDDLTDHQQAFLRECAADFLQRGYDLNAQVDRLEVTTSNGPRACLTITEDATIEMLAYVKPDGWQRIDPVSAPDTESTLKAKQKRLNEHF</sequence>
<evidence type="ECO:0000256" key="1">
    <source>
        <dbReference type="SAM" id="MobiDB-lite"/>
    </source>
</evidence>
<keyword evidence="4" id="KW-1185">Reference proteome</keyword>
<gene>
    <name evidence="3" type="ORF">AMR74_13145</name>
</gene>
<dbReference type="PATRIC" id="fig|1705389.3.peg.1543"/>
<keyword evidence="2" id="KW-0472">Membrane</keyword>
<evidence type="ECO:0000313" key="3">
    <source>
        <dbReference type="EMBL" id="KOX95871.1"/>
    </source>
</evidence>
<feature type="region of interest" description="Disordered" evidence="1">
    <location>
        <begin position="124"/>
        <end position="145"/>
    </location>
</feature>
<feature type="transmembrane region" description="Helical" evidence="2">
    <location>
        <begin position="6"/>
        <end position="25"/>
    </location>
</feature>
<organism evidence="3 4">
    <name type="scientific">Halorubrum tropicale</name>
    <dbReference type="NCBI Taxonomy" id="1765655"/>
    <lineage>
        <taxon>Archaea</taxon>
        <taxon>Methanobacteriati</taxon>
        <taxon>Methanobacteriota</taxon>
        <taxon>Stenosarchaea group</taxon>
        <taxon>Halobacteria</taxon>
        <taxon>Halobacteriales</taxon>
        <taxon>Haloferacaceae</taxon>
        <taxon>Halorubrum</taxon>
    </lineage>
</organism>
<proteinExistence type="predicted"/>
<evidence type="ECO:0000256" key="2">
    <source>
        <dbReference type="SAM" id="Phobius"/>
    </source>
</evidence>
<keyword evidence="2" id="KW-1133">Transmembrane helix</keyword>
<comment type="caution">
    <text evidence="3">The sequence shown here is derived from an EMBL/GenBank/DDBJ whole genome shotgun (WGS) entry which is preliminary data.</text>
</comment>
<reference evidence="3 4" key="1">
    <citation type="submission" date="2015-08" db="EMBL/GenBank/DDBJ databases">
        <title>Genomes of Isolates from Cabo Rojo, PR.</title>
        <authorList>
            <person name="Sanchez-Nieves R.L."/>
            <person name="Montalvo-Rodriguez R."/>
        </authorList>
    </citation>
    <scope>NUCLEOTIDE SEQUENCE [LARGE SCALE GENOMIC DNA]</scope>
    <source>
        <strain evidence="3 4">5</strain>
    </source>
</reference>